<dbReference type="InterPro" id="IPR029052">
    <property type="entry name" value="Metallo-depent_PP-like"/>
</dbReference>
<dbReference type="PANTHER" id="PTHR42850:SF7">
    <property type="entry name" value="BIS(5'-NUCLEOSYL)-TETRAPHOSPHATASE PRPE [ASYMMETRICAL]"/>
    <property type="match status" value="1"/>
</dbReference>
<dbReference type="InterPro" id="IPR004843">
    <property type="entry name" value="Calcineurin-like_PHP"/>
</dbReference>
<name>A0ABV7FKY2_9GAMM</name>
<dbReference type="Proteomes" id="UP001595555">
    <property type="component" value="Unassembled WGS sequence"/>
</dbReference>
<feature type="domain" description="Calcineurin-like phosphoesterase" evidence="1">
    <location>
        <begin position="22"/>
        <end position="154"/>
    </location>
</feature>
<dbReference type="SUPFAM" id="SSF56300">
    <property type="entry name" value="Metallo-dependent phosphatases"/>
    <property type="match status" value="1"/>
</dbReference>
<gene>
    <name evidence="2" type="ORF">ACFODX_15065</name>
</gene>
<keyword evidence="3" id="KW-1185">Reference proteome</keyword>
<dbReference type="RefSeq" id="WP_378120623.1">
    <property type="nucleotide sequence ID" value="NZ_JBHRTF010000006.1"/>
</dbReference>
<proteinExistence type="predicted"/>
<reference evidence="3" key="1">
    <citation type="journal article" date="2019" name="Int. J. Syst. Evol. Microbiol.">
        <title>The Global Catalogue of Microorganisms (GCM) 10K type strain sequencing project: providing services to taxonomists for standard genome sequencing and annotation.</title>
        <authorList>
            <consortium name="The Broad Institute Genomics Platform"/>
            <consortium name="The Broad Institute Genome Sequencing Center for Infectious Disease"/>
            <person name="Wu L."/>
            <person name="Ma J."/>
        </authorList>
    </citation>
    <scope>NUCLEOTIDE SEQUENCE [LARGE SCALE GENOMIC DNA]</scope>
    <source>
        <strain evidence="3">KCTC 52237</strain>
    </source>
</reference>
<dbReference type="EMBL" id="JBHRTF010000006">
    <property type="protein sequence ID" value="MFC3116887.1"/>
    <property type="molecule type" value="Genomic_DNA"/>
</dbReference>
<accession>A0ABV7FKY2</accession>
<dbReference type="InterPro" id="IPR050126">
    <property type="entry name" value="Ap4A_hydrolase"/>
</dbReference>
<dbReference type="Gene3D" id="3.60.21.10">
    <property type="match status" value="1"/>
</dbReference>
<evidence type="ECO:0000313" key="3">
    <source>
        <dbReference type="Proteomes" id="UP001595555"/>
    </source>
</evidence>
<dbReference type="PANTHER" id="PTHR42850">
    <property type="entry name" value="METALLOPHOSPHOESTERASE"/>
    <property type="match status" value="1"/>
</dbReference>
<protein>
    <submittedName>
        <fullName evidence="2">Metallophosphoesterase</fullName>
    </submittedName>
</protein>
<evidence type="ECO:0000259" key="1">
    <source>
        <dbReference type="Pfam" id="PF00149"/>
    </source>
</evidence>
<organism evidence="2 3">
    <name type="scientific">Cellvibrio fontiphilus</name>
    <dbReference type="NCBI Taxonomy" id="1815559"/>
    <lineage>
        <taxon>Bacteria</taxon>
        <taxon>Pseudomonadati</taxon>
        <taxon>Pseudomonadota</taxon>
        <taxon>Gammaproteobacteria</taxon>
        <taxon>Cellvibrionales</taxon>
        <taxon>Cellvibrionaceae</taxon>
        <taxon>Cellvibrio</taxon>
    </lineage>
</organism>
<evidence type="ECO:0000313" key="2">
    <source>
        <dbReference type="EMBL" id="MFC3116887.1"/>
    </source>
</evidence>
<dbReference type="Pfam" id="PF00149">
    <property type="entry name" value="Metallophos"/>
    <property type="match status" value="1"/>
</dbReference>
<comment type="caution">
    <text evidence="2">The sequence shown here is derived from an EMBL/GenBank/DDBJ whole genome shotgun (WGS) entry which is preliminary data.</text>
</comment>
<sequence length="335" mass="38097">MVESEAPVSVAASLGEAKGYDLIGDIHGCAQTLVRLLELMGYKKIRGVYRHSSRQAIFLGDIVDRGPRVREALHLVRNMVEQGSALIVLGNHEFNAMTYCTPVAPGSNEYLRKHTPSAARQIAETLQQFSAYPHEWRGFLDWFASLPLFLEIEHPLTHQVFRAVHACWDSPLIHRHRARYGDGCIDWEFVRRSCDKGSVEYRTRARLTGGIDLPLPEGVEIVSSDGYVRHAFRTKFWVPDAKTYGQLLFQPDPLPEHIATMDIAPEHRSQMVYYDAQQPPLFVGHYWLTGSPKPIANNLACLDYSAVKYGRLVAYRMDGEAQLQRDKFVWVYVDP</sequence>